<organism evidence="7 8">
    <name type="scientific">Winogradskyella poriferorum</name>
    <dbReference type="NCBI Taxonomy" id="307627"/>
    <lineage>
        <taxon>Bacteria</taxon>
        <taxon>Pseudomonadati</taxon>
        <taxon>Bacteroidota</taxon>
        <taxon>Flavobacteriia</taxon>
        <taxon>Flavobacteriales</taxon>
        <taxon>Flavobacteriaceae</taxon>
        <taxon>Winogradskyella</taxon>
    </lineage>
</organism>
<gene>
    <name evidence="7" type="ORF">V1468_04440</name>
</gene>
<accession>A0ABU7W3N0</accession>
<keyword evidence="8" id="KW-1185">Reference proteome</keyword>
<proteinExistence type="predicted"/>
<sequence>MSQKKNKIKEFIQFSIKNSGTLFILKLLGLGLNYFILLLILHFYDFKGNGEYAVVLELARGLKVFVVFGLDYLLVKELTSINTQNRGLESLLGTFLVNNFLFFLLFSFCHLIFDLDMNIFYWTIFMSVWRFTGHYYRGKDSMVLYGFFEFVIFQLIALTSIICSNFIFNGFNFETIINILSLLVIVFLAAFKLPKILSQINKSVIETIKITFLNLYSVYKKGFHFVLTNSTNILSISILYVIIKENYSSEVLGVYDTVLKFAMIVSLPLIAASGRVMTLSAQYFNNDKMNELRSYIHNITRMLIIVSTLAAIGVSIFFIVYSFYFNITLKDYWLLFAVLVAGQLVNNWTGPVGIVLQVTNNEKIFNRITMLFGAYLVFSTFILAKFFDIYIIAINMLLYLSCVNYFALRVQKRKLDIRPHKKLLKK</sequence>
<evidence type="ECO:0008006" key="9">
    <source>
        <dbReference type="Google" id="ProtNLM"/>
    </source>
</evidence>
<feature type="transmembrane region" description="Helical" evidence="6">
    <location>
        <begin position="21"/>
        <end position="44"/>
    </location>
</feature>
<dbReference type="Proteomes" id="UP001356704">
    <property type="component" value="Unassembled WGS sequence"/>
</dbReference>
<evidence type="ECO:0000256" key="5">
    <source>
        <dbReference type="ARBA" id="ARBA00023136"/>
    </source>
</evidence>
<feature type="transmembrane region" description="Helical" evidence="6">
    <location>
        <begin position="368"/>
        <end position="384"/>
    </location>
</feature>
<feature type="transmembrane region" description="Helical" evidence="6">
    <location>
        <begin position="223"/>
        <end position="243"/>
    </location>
</feature>
<dbReference type="PANTHER" id="PTHR30250:SF11">
    <property type="entry name" value="O-ANTIGEN TRANSPORTER-RELATED"/>
    <property type="match status" value="1"/>
</dbReference>
<keyword evidence="5 6" id="KW-0472">Membrane</keyword>
<evidence type="ECO:0000256" key="1">
    <source>
        <dbReference type="ARBA" id="ARBA00004651"/>
    </source>
</evidence>
<feature type="transmembrane region" description="Helical" evidence="6">
    <location>
        <begin position="333"/>
        <end position="356"/>
    </location>
</feature>
<evidence type="ECO:0000313" key="7">
    <source>
        <dbReference type="EMBL" id="MEF3078245.1"/>
    </source>
</evidence>
<evidence type="ECO:0000256" key="2">
    <source>
        <dbReference type="ARBA" id="ARBA00022475"/>
    </source>
</evidence>
<protein>
    <recommendedName>
        <fullName evidence="9">Polysaccharide biosynthesis protein</fullName>
    </recommendedName>
</protein>
<reference evidence="7 8" key="1">
    <citation type="submission" date="2024-02" db="EMBL/GenBank/DDBJ databases">
        <title>Winogradskyella poriferorum JCM 12885.</title>
        <authorList>
            <person name="Zhang D.-F."/>
            <person name="Fu Z.-Y."/>
        </authorList>
    </citation>
    <scope>NUCLEOTIDE SEQUENCE [LARGE SCALE GENOMIC DNA]</scope>
    <source>
        <strain evidence="7 8">JCM 12885</strain>
    </source>
</reference>
<comment type="caution">
    <text evidence="7">The sequence shown here is derived from an EMBL/GenBank/DDBJ whole genome shotgun (WGS) entry which is preliminary data.</text>
</comment>
<name>A0ABU7W3N0_9FLAO</name>
<dbReference type="InterPro" id="IPR050833">
    <property type="entry name" value="Poly_Biosynth_Transport"/>
</dbReference>
<evidence type="ECO:0000256" key="4">
    <source>
        <dbReference type="ARBA" id="ARBA00022989"/>
    </source>
</evidence>
<keyword evidence="2" id="KW-1003">Cell membrane</keyword>
<feature type="transmembrane region" description="Helical" evidence="6">
    <location>
        <begin position="302"/>
        <end position="327"/>
    </location>
</feature>
<evidence type="ECO:0000313" key="8">
    <source>
        <dbReference type="Proteomes" id="UP001356704"/>
    </source>
</evidence>
<feature type="transmembrane region" description="Helical" evidence="6">
    <location>
        <begin position="390"/>
        <end position="408"/>
    </location>
</feature>
<dbReference type="EMBL" id="JAZHOU010000001">
    <property type="protein sequence ID" value="MEF3078245.1"/>
    <property type="molecule type" value="Genomic_DNA"/>
</dbReference>
<keyword evidence="3 6" id="KW-0812">Transmembrane</keyword>
<feature type="transmembrane region" description="Helical" evidence="6">
    <location>
        <begin position="173"/>
        <end position="193"/>
    </location>
</feature>
<evidence type="ECO:0000256" key="6">
    <source>
        <dbReference type="SAM" id="Phobius"/>
    </source>
</evidence>
<feature type="transmembrane region" description="Helical" evidence="6">
    <location>
        <begin position="143"/>
        <end position="167"/>
    </location>
</feature>
<keyword evidence="4 6" id="KW-1133">Transmembrane helix</keyword>
<feature type="transmembrane region" description="Helical" evidence="6">
    <location>
        <begin position="91"/>
        <end position="113"/>
    </location>
</feature>
<feature type="transmembrane region" description="Helical" evidence="6">
    <location>
        <begin position="263"/>
        <end position="281"/>
    </location>
</feature>
<evidence type="ECO:0000256" key="3">
    <source>
        <dbReference type="ARBA" id="ARBA00022692"/>
    </source>
</evidence>
<comment type="subcellular location">
    <subcellularLocation>
        <location evidence="1">Cell membrane</location>
        <topology evidence="1">Multi-pass membrane protein</topology>
    </subcellularLocation>
</comment>
<dbReference type="PANTHER" id="PTHR30250">
    <property type="entry name" value="PST FAMILY PREDICTED COLANIC ACID TRANSPORTER"/>
    <property type="match status" value="1"/>
</dbReference>
<dbReference type="RefSeq" id="WP_331809035.1">
    <property type="nucleotide sequence ID" value="NZ_JAZHOU010000001.1"/>
</dbReference>